<organism evidence="1 2">
    <name type="scientific">Portunus trituberculatus</name>
    <name type="common">Swimming crab</name>
    <name type="synonym">Neptunus trituberculatus</name>
    <dbReference type="NCBI Taxonomy" id="210409"/>
    <lineage>
        <taxon>Eukaryota</taxon>
        <taxon>Metazoa</taxon>
        <taxon>Ecdysozoa</taxon>
        <taxon>Arthropoda</taxon>
        <taxon>Crustacea</taxon>
        <taxon>Multicrustacea</taxon>
        <taxon>Malacostraca</taxon>
        <taxon>Eumalacostraca</taxon>
        <taxon>Eucarida</taxon>
        <taxon>Decapoda</taxon>
        <taxon>Pleocyemata</taxon>
        <taxon>Brachyura</taxon>
        <taxon>Eubrachyura</taxon>
        <taxon>Portunoidea</taxon>
        <taxon>Portunidae</taxon>
        <taxon>Portuninae</taxon>
        <taxon>Portunus</taxon>
    </lineage>
</organism>
<accession>A0A5B7D1G6</accession>
<evidence type="ECO:0000313" key="2">
    <source>
        <dbReference type="Proteomes" id="UP000324222"/>
    </source>
</evidence>
<keyword evidence="2" id="KW-1185">Reference proteome</keyword>
<sequence length="60" mass="6617">MITPDRRDTETMRDDRHPCPCPLAQVTGLVCREASVGRPSLPDIRLAAQRDRSNVGLTNG</sequence>
<dbReference type="AlphaFoldDB" id="A0A5B7D1G6"/>
<name>A0A5B7D1G6_PORTR</name>
<dbReference type="EMBL" id="VSRR010000431">
    <property type="protein sequence ID" value="MPC15500.1"/>
    <property type="molecule type" value="Genomic_DNA"/>
</dbReference>
<proteinExistence type="predicted"/>
<reference evidence="1 2" key="1">
    <citation type="submission" date="2019-05" db="EMBL/GenBank/DDBJ databases">
        <title>Another draft genome of Portunus trituberculatus and its Hox gene families provides insights of decapod evolution.</title>
        <authorList>
            <person name="Jeong J.-H."/>
            <person name="Song I."/>
            <person name="Kim S."/>
            <person name="Choi T."/>
            <person name="Kim D."/>
            <person name="Ryu S."/>
            <person name="Kim W."/>
        </authorList>
    </citation>
    <scope>NUCLEOTIDE SEQUENCE [LARGE SCALE GENOMIC DNA]</scope>
    <source>
        <tissue evidence="1">Muscle</tissue>
    </source>
</reference>
<evidence type="ECO:0000313" key="1">
    <source>
        <dbReference type="EMBL" id="MPC15500.1"/>
    </source>
</evidence>
<dbReference type="Proteomes" id="UP000324222">
    <property type="component" value="Unassembled WGS sequence"/>
</dbReference>
<protein>
    <submittedName>
        <fullName evidence="1">Uncharacterized protein</fullName>
    </submittedName>
</protein>
<comment type="caution">
    <text evidence="1">The sequence shown here is derived from an EMBL/GenBank/DDBJ whole genome shotgun (WGS) entry which is preliminary data.</text>
</comment>
<gene>
    <name evidence="1" type="ORF">E2C01_008292</name>
</gene>